<keyword evidence="1" id="KW-1133">Transmembrane helix</keyword>
<dbReference type="AlphaFoldDB" id="A0A8J7QF24"/>
<reference evidence="3" key="1">
    <citation type="submission" date="2021-03" db="EMBL/GenBank/DDBJ databases">
        <authorList>
            <person name="Wang G."/>
        </authorList>
    </citation>
    <scope>NUCLEOTIDE SEQUENCE</scope>
    <source>
        <strain evidence="3">KCTC 12899</strain>
    </source>
</reference>
<feature type="transmembrane region" description="Helical" evidence="1">
    <location>
        <begin position="34"/>
        <end position="51"/>
    </location>
</feature>
<feature type="transmembrane region" description="Helical" evidence="1">
    <location>
        <begin position="138"/>
        <end position="159"/>
    </location>
</feature>
<evidence type="ECO:0000256" key="1">
    <source>
        <dbReference type="SAM" id="Phobius"/>
    </source>
</evidence>
<gene>
    <name evidence="3" type="ORF">J3U88_01925</name>
</gene>
<feature type="transmembrane region" description="Helical" evidence="1">
    <location>
        <begin position="190"/>
        <end position="209"/>
    </location>
</feature>
<organism evidence="3 4">
    <name type="scientific">Acanthopleuribacter pedis</name>
    <dbReference type="NCBI Taxonomy" id="442870"/>
    <lineage>
        <taxon>Bacteria</taxon>
        <taxon>Pseudomonadati</taxon>
        <taxon>Acidobacteriota</taxon>
        <taxon>Holophagae</taxon>
        <taxon>Acanthopleuribacterales</taxon>
        <taxon>Acanthopleuribacteraceae</taxon>
        <taxon>Acanthopleuribacter</taxon>
    </lineage>
</organism>
<dbReference type="PANTHER" id="PTHR42709">
    <property type="entry name" value="ALKALINE PHOSPHATASE LIKE PROTEIN"/>
    <property type="match status" value="1"/>
</dbReference>
<evidence type="ECO:0000313" key="4">
    <source>
        <dbReference type="Proteomes" id="UP000664417"/>
    </source>
</evidence>
<dbReference type="InterPro" id="IPR032816">
    <property type="entry name" value="VTT_dom"/>
</dbReference>
<evidence type="ECO:0000313" key="3">
    <source>
        <dbReference type="EMBL" id="MBO1317200.1"/>
    </source>
</evidence>
<keyword evidence="1" id="KW-0812">Transmembrane</keyword>
<feature type="domain" description="VTT" evidence="2">
    <location>
        <begin position="73"/>
        <end position="172"/>
    </location>
</feature>
<proteinExistence type="predicted"/>
<dbReference type="Proteomes" id="UP000664417">
    <property type="component" value="Unassembled WGS sequence"/>
</dbReference>
<protein>
    <submittedName>
        <fullName evidence="3">DedA family protein</fullName>
    </submittedName>
</protein>
<keyword evidence="4" id="KW-1185">Reference proteome</keyword>
<keyword evidence="1" id="KW-0472">Membrane</keyword>
<dbReference type="RefSeq" id="WP_207856431.1">
    <property type="nucleotide sequence ID" value="NZ_JAFREP010000001.1"/>
</dbReference>
<dbReference type="EMBL" id="JAFREP010000001">
    <property type="protein sequence ID" value="MBO1317200.1"/>
    <property type="molecule type" value="Genomic_DNA"/>
</dbReference>
<evidence type="ECO:0000259" key="2">
    <source>
        <dbReference type="Pfam" id="PF09335"/>
    </source>
</evidence>
<dbReference type="InterPro" id="IPR051311">
    <property type="entry name" value="DedA_domain"/>
</dbReference>
<dbReference type="GO" id="GO:0005886">
    <property type="term" value="C:plasma membrane"/>
    <property type="evidence" value="ECO:0007669"/>
    <property type="project" value="TreeGrafter"/>
</dbReference>
<dbReference type="PANTHER" id="PTHR42709:SF11">
    <property type="entry name" value="DEDA FAMILY PROTEIN"/>
    <property type="match status" value="1"/>
</dbReference>
<sequence length="211" mass="23377">MTTAPPPTNLYGRIMGWIRSLYDRTLALAEKPMATWWLALISFAESSFFPIPPDVMLMPMCLAQRDKAFRIAAICTVASVLGGLFGYALGYFFFEFIGQPILHLYGAQGKFETFQAWYEAYGSWVIFAAGVSPIPYKVITITAGVSHFSILPFIIISAISRGLRFFLVAGIVKAFGEPAVQFIDRYFDKLTLAAVILFIGGFVAIKFLLPA</sequence>
<comment type="caution">
    <text evidence="3">The sequence shown here is derived from an EMBL/GenBank/DDBJ whole genome shotgun (WGS) entry which is preliminary data.</text>
</comment>
<feature type="transmembrane region" description="Helical" evidence="1">
    <location>
        <begin position="71"/>
        <end position="94"/>
    </location>
</feature>
<feature type="transmembrane region" description="Helical" evidence="1">
    <location>
        <begin position="114"/>
        <end position="131"/>
    </location>
</feature>
<dbReference type="Pfam" id="PF09335">
    <property type="entry name" value="VTT_dom"/>
    <property type="match status" value="1"/>
</dbReference>
<name>A0A8J7QF24_9BACT</name>
<accession>A0A8J7QF24</accession>